<dbReference type="NCBIfam" id="TIGR01088">
    <property type="entry name" value="aroQ"/>
    <property type="match status" value="1"/>
</dbReference>
<dbReference type="AlphaFoldDB" id="A0A1E7JSU4"/>
<protein>
    <recommendedName>
        <fullName evidence="5 8">3-dehydroquinate dehydratase</fullName>
        <shortName evidence="8">3-dehydroquinase</shortName>
        <ecNumber evidence="5 8">4.2.1.10</ecNumber>
    </recommendedName>
    <alternativeName>
        <fullName evidence="8">Type II DHQase</fullName>
    </alternativeName>
</protein>
<feature type="active site" description="Proton donor" evidence="8 9">
    <location>
        <position position="111"/>
    </location>
</feature>
<comment type="function">
    <text evidence="8">Catalyzes a trans-dehydration via an enolate intermediate.</text>
</comment>
<comment type="pathway">
    <text evidence="2 8">Metabolic intermediate biosynthesis; chorismate biosynthesis; chorismate from D-erythrose 4-phosphate and phosphoenolpyruvate: step 3/7.</text>
</comment>
<evidence type="ECO:0000313" key="12">
    <source>
        <dbReference type="EMBL" id="OEU91951.1"/>
    </source>
</evidence>
<dbReference type="STRING" id="933944.AN215_05725"/>
<evidence type="ECO:0000256" key="2">
    <source>
        <dbReference type="ARBA" id="ARBA00004902"/>
    </source>
</evidence>
<comment type="similarity">
    <text evidence="3 8">Belongs to the type-II 3-dehydroquinase family.</text>
</comment>
<comment type="catalytic activity">
    <reaction evidence="1 8">
        <text>3-dehydroquinate = 3-dehydroshikimate + H2O</text>
        <dbReference type="Rhea" id="RHEA:21096"/>
        <dbReference type="ChEBI" id="CHEBI:15377"/>
        <dbReference type="ChEBI" id="CHEBI:16630"/>
        <dbReference type="ChEBI" id="CHEBI:32364"/>
        <dbReference type="EC" id="4.2.1.10"/>
    </reaction>
</comment>
<name>A0A1E7JSU4_9ACTN</name>
<keyword evidence="8" id="KW-0028">Amino-acid biosynthesis</keyword>
<dbReference type="PATRIC" id="fig|933944.5.peg.1502"/>
<evidence type="ECO:0000256" key="11">
    <source>
        <dbReference type="PIRSR" id="PIRSR001399-3"/>
    </source>
</evidence>
<evidence type="ECO:0000256" key="4">
    <source>
        <dbReference type="ARBA" id="ARBA00011193"/>
    </source>
</evidence>
<evidence type="ECO:0000256" key="10">
    <source>
        <dbReference type="PIRSR" id="PIRSR001399-2"/>
    </source>
</evidence>
<dbReference type="InterPro" id="IPR036441">
    <property type="entry name" value="DHquinase_II_sf"/>
</dbReference>
<gene>
    <name evidence="8" type="primary">aroQ</name>
    <name evidence="12" type="ORF">AN215_05725</name>
</gene>
<feature type="site" description="Transition state stabilizer" evidence="8 11">
    <location>
        <position position="29"/>
    </location>
</feature>
<dbReference type="GO" id="GO:0009423">
    <property type="term" value="P:chorismate biosynthetic process"/>
    <property type="evidence" value="ECO:0007669"/>
    <property type="project" value="UniProtKB-UniRule"/>
</dbReference>
<dbReference type="NCBIfam" id="NF003806">
    <property type="entry name" value="PRK05395.1-3"/>
    <property type="match status" value="1"/>
</dbReference>
<comment type="subunit">
    <text evidence="4 8">Homododecamer.</text>
</comment>
<proteinExistence type="inferred from homology"/>
<feature type="binding site" evidence="8 10">
    <location>
        <position position="91"/>
    </location>
    <ligand>
        <name>substrate</name>
    </ligand>
</feature>
<dbReference type="GO" id="GO:0008652">
    <property type="term" value="P:amino acid biosynthetic process"/>
    <property type="evidence" value="ECO:0007669"/>
    <property type="project" value="UniProtKB-KW"/>
</dbReference>
<sequence length="158" mass="16755">MPHSSGGSGPQDIPVLVLNGPNLNLLGLREPDIYGKETLAGIEEMCRETAAAHGLRADCRQSNHEGALIDAVHEARTGHRAIVINPGGYSHTSVALRDALAAVELPVVEVHLSNIHKREAFRHHSYVSAVADTVICGAGAHGYALALAHAATLVREKR</sequence>
<evidence type="ECO:0000256" key="7">
    <source>
        <dbReference type="ARBA" id="ARBA00023239"/>
    </source>
</evidence>
<dbReference type="HAMAP" id="MF_00169">
    <property type="entry name" value="AroQ"/>
    <property type="match status" value="1"/>
</dbReference>
<dbReference type="RefSeq" id="WP_070009912.1">
    <property type="nucleotide sequence ID" value="NZ_LJGS01000038.1"/>
</dbReference>
<dbReference type="Pfam" id="PF01220">
    <property type="entry name" value="DHquinase_II"/>
    <property type="match status" value="1"/>
</dbReference>
<dbReference type="GO" id="GO:0009073">
    <property type="term" value="P:aromatic amino acid family biosynthetic process"/>
    <property type="evidence" value="ECO:0007669"/>
    <property type="project" value="UniProtKB-KW"/>
</dbReference>
<dbReference type="GO" id="GO:0003855">
    <property type="term" value="F:3-dehydroquinate dehydratase activity"/>
    <property type="evidence" value="ECO:0007669"/>
    <property type="project" value="UniProtKB-UniRule"/>
</dbReference>
<evidence type="ECO:0000256" key="3">
    <source>
        <dbReference type="ARBA" id="ARBA00011037"/>
    </source>
</evidence>
<accession>A0A1E7JSU4</accession>
<dbReference type="GO" id="GO:0019631">
    <property type="term" value="P:quinate catabolic process"/>
    <property type="evidence" value="ECO:0007669"/>
    <property type="project" value="TreeGrafter"/>
</dbReference>
<reference evidence="12 13" key="1">
    <citation type="journal article" date="2016" name="Front. Microbiol.">
        <title>Comparative Genomics Analysis of Streptomyces Species Reveals Their Adaptation to the Marine Environment and Their Diversity at the Genomic Level.</title>
        <authorList>
            <person name="Tian X."/>
            <person name="Zhang Z."/>
            <person name="Yang T."/>
            <person name="Chen M."/>
            <person name="Li J."/>
            <person name="Chen F."/>
            <person name="Yang J."/>
            <person name="Li W."/>
            <person name="Zhang B."/>
            <person name="Zhang Z."/>
            <person name="Wu J."/>
            <person name="Zhang C."/>
            <person name="Long L."/>
            <person name="Xiao J."/>
        </authorList>
    </citation>
    <scope>NUCLEOTIDE SEQUENCE [LARGE SCALE GENOMIC DNA]</scope>
    <source>
        <strain evidence="12 13">SCSIO 10390</strain>
    </source>
</reference>
<dbReference type="OrthoDB" id="9790793at2"/>
<dbReference type="CDD" id="cd00466">
    <property type="entry name" value="DHQase_II"/>
    <property type="match status" value="1"/>
</dbReference>
<keyword evidence="6 8" id="KW-0057">Aromatic amino acid biosynthesis</keyword>
<dbReference type="NCBIfam" id="NF003807">
    <property type="entry name" value="PRK05395.1-4"/>
    <property type="match status" value="1"/>
</dbReference>
<dbReference type="Gene3D" id="3.40.50.9100">
    <property type="entry name" value="Dehydroquinase, class II"/>
    <property type="match status" value="1"/>
</dbReference>
<feature type="active site" description="Proton acceptor" evidence="8 9">
    <location>
        <position position="34"/>
    </location>
</feature>
<dbReference type="Proteomes" id="UP000176087">
    <property type="component" value="Unassembled WGS sequence"/>
</dbReference>
<evidence type="ECO:0000256" key="8">
    <source>
        <dbReference type="HAMAP-Rule" id="MF_00169"/>
    </source>
</evidence>
<organism evidence="12 13">
    <name type="scientific">Streptomyces abyssalis</name>
    <dbReference type="NCBI Taxonomy" id="933944"/>
    <lineage>
        <taxon>Bacteria</taxon>
        <taxon>Bacillati</taxon>
        <taxon>Actinomycetota</taxon>
        <taxon>Actinomycetes</taxon>
        <taxon>Kitasatosporales</taxon>
        <taxon>Streptomycetaceae</taxon>
        <taxon>Streptomyces</taxon>
    </lineage>
</organism>
<dbReference type="UniPathway" id="UPA00053">
    <property type="reaction ID" value="UER00086"/>
</dbReference>
<keyword evidence="7 8" id="KW-0456">Lyase</keyword>
<keyword evidence="13" id="KW-1185">Reference proteome</keyword>
<dbReference type="SUPFAM" id="SSF52304">
    <property type="entry name" value="Type II 3-dehydroquinate dehydratase"/>
    <property type="match status" value="1"/>
</dbReference>
<dbReference type="EMBL" id="LJGT01000037">
    <property type="protein sequence ID" value="OEU91951.1"/>
    <property type="molecule type" value="Genomic_DNA"/>
</dbReference>
<dbReference type="NCBIfam" id="NF003804">
    <property type="entry name" value="PRK05395.1-1"/>
    <property type="match status" value="1"/>
</dbReference>
<dbReference type="PANTHER" id="PTHR21272">
    <property type="entry name" value="CATABOLIC 3-DEHYDROQUINASE"/>
    <property type="match status" value="1"/>
</dbReference>
<feature type="binding site" evidence="8 10">
    <location>
        <position position="122"/>
    </location>
    <ligand>
        <name>substrate</name>
    </ligand>
</feature>
<dbReference type="EC" id="4.2.1.10" evidence="5 8"/>
<feature type="binding site" evidence="8 10">
    <location>
        <position position="85"/>
    </location>
    <ligand>
        <name>substrate</name>
    </ligand>
</feature>
<dbReference type="PIRSF" id="PIRSF001399">
    <property type="entry name" value="DHquinase_II"/>
    <property type="match status" value="1"/>
</dbReference>
<comment type="caution">
    <text evidence="12">The sequence shown here is derived from an EMBL/GenBank/DDBJ whole genome shotgun (WGS) entry which is preliminary data.</text>
</comment>
<evidence type="ECO:0000256" key="1">
    <source>
        <dbReference type="ARBA" id="ARBA00001864"/>
    </source>
</evidence>
<evidence type="ECO:0000313" key="13">
    <source>
        <dbReference type="Proteomes" id="UP000176087"/>
    </source>
</evidence>
<feature type="binding site" evidence="8 10">
    <location>
        <position position="98"/>
    </location>
    <ligand>
        <name>substrate</name>
    </ligand>
</feature>
<dbReference type="InterPro" id="IPR001874">
    <property type="entry name" value="DHquinase_II"/>
</dbReference>
<dbReference type="PROSITE" id="PS01029">
    <property type="entry name" value="DEHYDROQUINASE_II"/>
    <property type="match status" value="1"/>
</dbReference>
<dbReference type="InterPro" id="IPR018509">
    <property type="entry name" value="DHquinase_II_CS"/>
</dbReference>
<evidence type="ECO:0000256" key="5">
    <source>
        <dbReference type="ARBA" id="ARBA00012060"/>
    </source>
</evidence>
<dbReference type="NCBIfam" id="NF003805">
    <property type="entry name" value="PRK05395.1-2"/>
    <property type="match status" value="1"/>
</dbReference>
<dbReference type="PANTHER" id="PTHR21272:SF3">
    <property type="entry name" value="CATABOLIC 3-DEHYDROQUINASE"/>
    <property type="match status" value="1"/>
</dbReference>
<evidence type="ECO:0000256" key="9">
    <source>
        <dbReference type="PIRSR" id="PIRSR001399-1"/>
    </source>
</evidence>
<feature type="binding site" evidence="8 10">
    <location>
        <begin position="112"/>
        <end position="113"/>
    </location>
    <ligand>
        <name>substrate</name>
    </ligand>
</feature>
<evidence type="ECO:0000256" key="6">
    <source>
        <dbReference type="ARBA" id="ARBA00023141"/>
    </source>
</evidence>